<keyword evidence="8" id="KW-0326">Glycosidase</keyword>
<evidence type="ECO:0000256" key="7">
    <source>
        <dbReference type="PIRSR" id="PIRSR601382-3"/>
    </source>
</evidence>
<reference evidence="9 10" key="1">
    <citation type="journal article" date="2024" name="Nat. Commun.">
        <title>Phylogenomics reveals the evolutionary origins of lichenization in chlorophyte algae.</title>
        <authorList>
            <person name="Puginier C."/>
            <person name="Libourel C."/>
            <person name="Otte J."/>
            <person name="Skaloud P."/>
            <person name="Haon M."/>
            <person name="Grisel S."/>
            <person name="Petersen M."/>
            <person name="Berrin J.G."/>
            <person name="Delaux P.M."/>
            <person name="Dal Grande F."/>
            <person name="Keller J."/>
        </authorList>
    </citation>
    <scope>NUCLEOTIDE SEQUENCE [LARGE SCALE GENOMIC DNA]</scope>
    <source>
        <strain evidence="9 10">SAG 245.80</strain>
    </source>
</reference>
<dbReference type="PRINTS" id="PR00747">
    <property type="entry name" value="GLYHDRLASE47"/>
</dbReference>
<protein>
    <recommendedName>
        <fullName evidence="8">alpha-1,2-Mannosidase</fullName>
        <ecNumber evidence="8">3.2.1.-</ecNumber>
    </recommendedName>
</protein>
<dbReference type="InterPro" id="IPR050749">
    <property type="entry name" value="Glycosyl_Hydrolase_47"/>
</dbReference>
<dbReference type="EMBL" id="JALJOU010000058">
    <property type="protein sequence ID" value="KAK9827386.1"/>
    <property type="molecule type" value="Genomic_DNA"/>
</dbReference>
<keyword evidence="4 8" id="KW-0378">Hydrolase</keyword>
<dbReference type="AlphaFoldDB" id="A0AAW1R0X6"/>
<feature type="binding site" evidence="6">
    <location>
        <position position="446"/>
    </location>
    <ligand>
        <name>Ca(2+)</name>
        <dbReference type="ChEBI" id="CHEBI:29108"/>
    </ligand>
</feature>
<dbReference type="InterPro" id="IPR001382">
    <property type="entry name" value="Glyco_hydro_47"/>
</dbReference>
<sequence length="508" mass="56783">MAESWGAYEKYAWGRDELQPLSRTGNDRFGGLGATLVDSMDTLLLMGMHEEYARARQWVATEMDTSRNVSVSMFETTIRIIGGLLAAYDLTDDALLLARARALADKVLINFRVTGHGGGPVLPTADVLLAPDEATLEDLLINGGERTALAEFGTIQMEFSALTSRTGDEEFVTTADGVIAHLHRLYPEQGLLPTWFDRMSGRLDEEANTYSVGGLGDSYYEYLLKTWLLRDRRTDVDMYRAMWEVAMDDVLEVLLAWSPNAELAYVGQMGVNGRDGGRFHRRMEHLMCYLPGNLALGVAEGAVTGAKAAKYAEVAANLTLTCWQMYARMPSGLAPDAVQFERGKPMAAARNLAHNALRPEAIESFWYLWRLTGREEYREWGWSVFSAFRRWCRTRSGYTSLEDVNVVPPVKKDSMESFWLSETLKYAYLLFSPSDELPFNLFVLNTEAHPLRISGHSDMRASGAVAASAYNARRAMERLSDARRLARPIAELALANATARALRYDQDA</sequence>
<keyword evidence="6" id="KW-0106">Calcium</keyword>
<proteinExistence type="inferred from homology"/>
<name>A0AAW1R0X6_9CHLO</name>
<evidence type="ECO:0000256" key="1">
    <source>
        <dbReference type="ARBA" id="ARBA00001913"/>
    </source>
</evidence>
<organism evidence="9 10">
    <name type="scientific">Elliptochloris bilobata</name>
    <dbReference type="NCBI Taxonomy" id="381761"/>
    <lineage>
        <taxon>Eukaryota</taxon>
        <taxon>Viridiplantae</taxon>
        <taxon>Chlorophyta</taxon>
        <taxon>core chlorophytes</taxon>
        <taxon>Trebouxiophyceae</taxon>
        <taxon>Trebouxiophyceae incertae sedis</taxon>
        <taxon>Elliptochloris clade</taxon>
        <taxon>Elliptochloris</taxon>
    </lineage>
</organism>
<comment type="similarity">
    <text evidence="3 8">Belongs to the glycosyl hydrolase 47 family.</text>
</comment>
<evidence type="ECO:0000313" key="10">
    <source>
        <dbReference type="Proteomes" id="UP001445335"/>
    </source>
</evidence>
<evidence type="ECO:0000256" key="8">
    <source>
        <dbReference type="RuleBase" id="RU361193"/>
    </source>
</evidence>
<comment type="cofactor">
    <cofactor evidence="1 6">
        <name>Ca(2+)</name>
        <dbReference type="ChEBI" id="CHEBI:29108"/>
    </cofactor>
</comment>
<dbReference type="GO" id="GO:0005783">
    <property type="term" value="C:endoplasmic reticulum"/>
    <property type="evidence" value="ECO:0007669"/>
    <property type="project" value="TreeGrafter"/>
</dbReference>
<accession>A0AAW1R0X6</accession>
<dbReference type="InterPro" id="IPR012341">
    <property type="entry name" value="6hp_glycosidase-like_sf"/>
</dbReference>
<dbReference type="Proteomes" id="UP001445335">
    <property type="component" value="Unassembled WGS sequence"/>
</dbReference>
<comment type="caution">
    <text evidence="9">The sequence shown here is derived from an EMBL/GenBank/DDBJ whole genome shotgun (WGS) entry which is preliminary data.</text>
</comment>
<dbReference type="EC" id="3.2.1.-" evidence="8"/>
<dbReference type="Pfam" id="PF01532">
    <property type="entry name" value="Glyco_hydro_47"/>
    <property type="match status" value="1"/>
</dbReference>
<keyword evidence="6" id="KW-0479">Metal-binding</keyword>
<dbReference type="GO" id="GO:0016020">
    <property type="term" value="C:membrane"/>
    <property type="evidence" value="ECO:0007669"/>
    <property type="project" value="InterPro"/>
</dbReference>
<evidence type="ECO:0000256" key="2">
    <source>
        <dbReference type="ARBA" id="ARBA00004922"/>
    </source>
</evidence>
<dbReference type="SUPFAM" id="SSF48225">
    <property type="entry name" value="Seven-hairpin glycosidases"/>
    <property type="match status" value="1"/>
</dbReference>
<dbReference type="GO" id="GO:0005509">
    <property type="term" value="F:calcium ion binding"/>
    <property type="evidence" value="ECO:0007669"/>
    <property type="project" value="InterPro"/>
</dbReference>
<dbReference type="PANTHER" id="PTHR11742">
    <property type="entry name" value="MANNOSYL-OLIGOSACCHARIDE ALPHA-1,2-MANNOSIDASE-RELATED"/>
    <property type="match status" value="1"/>
</dbReference>
<keyword evidence="5 7" id="KW-1015">Disulfide bond</keyword>
<evidence type="ECO:0000313" key="9">
    <source>
        <dbReference type="EMBL" id="KAK9827386.1"/>
    </source>
</evidence>
<dbReference type="GO" id="GO:0004571">
    <property type="term" value="F:mannosyl-oligosaccharide 1,2-alpha-mannosidase activity"/>
    <property type="evidence" value="ECO:0007669"/>
    <property type="project" value="InterPro"/>
</dbReference>
<feature type="disulfide bond" evidence="7">
    <location>
        <begin position="288"/>
        <end position="322"/>
    </location>
</feature>
<gene>
    <name evidence="9" type="ORF">WJX81_005108</name>
</gene>
<comment type="pathway">
    <text evidence="2">Protein modification; protein glycosylation.</text>
</comment>
<evidence type="ECO:0000256" key="6">
    <source>
        <dbReference type="PIRSR" id="PIRSR601382-2"/>
    </source>
</evidence>
<dbReference type="Gene3D" id="1.50.10.10">
    <property type="match status" value="1"/>
</dbReference>
<keyword evidence="10" id="KW-1185">Reference proteome</keyword>
<evidence type="ECO:0000256" key="5">
    <source>
        <dbReference type="ARBA" id="ARBA00023157"/>
    </source>
</evidence>
<dbReference type="InterPro" id="IPR036026">
    <property type="entry name" value="Seven-hairpin_glycosidases"/>
</dbReference>
<evidence type="ECO:0000256" key="4">
    <source>
        <dbReference type="ARBA" id="ARBA00022801"/>
    </source>
</evidence>
<evidence type="ECO:0000256" key="3">
    <source>
        <dbReference type="ARBA" id="ARBA00007658"/>
    </source>
</evidence>
<dbReference type="GO" id="GO:0005975">
    <property type="term" value="P:carbohydrate metabolic process"/>
    <property type="evidence" value="ECO:0007669"/>
    <property type="project" value="InterPro"/>
</dbReference>